<dbReference type="InterPro" id="IPR036770">
    <property type="entry name" value="Ankyrin_rpt-contain_sf"/>
</dbReference>
<keyword evidence="1" id="KW-0479">Metal-binding</keyword>
<dbReference type="EMBL" id="CP051141">
    <property type="protein sequence ID" value="QIW98562.1"/>
    <property type="molecule type" value="Genomic_DNA"/>
</dbReference>
<evidence type="ECO:0000259" key="4">
    <source>
        <dbReference type="PROSITE" id="PS51792"/>
    </source>
</evidence>
<dbReference type="PANTHER" id="PTHR10039">
    <property type="entry name" value="AMELOGENIN"/>
    <property type="match status" value="1"/>
</dbReference>
<keyword evidence="6" id="KW-1185">Reference proteome</keyword>
<dbReference type="Pfam" id="PF24883">
    <property type="entry name" value="NPHP3_N"/>
    <property type="match status" value="1"/>
</dbReference>
<feature type="domain" description="Yippee" evidence="4">
    <location>
        <begin position="1236"/>
        <end position="1337"/>
    </location>
</feature>
<evidence type="ECO:0000256" key="2">
    <source>
        <dbReference type="ARBA" id="ARBA00022737"/>
    </source>
</evidence>
<dbReference type="Gene3D" id="3.40.50.300">
    <property type="entry name" value="P-loop containing nucleotide triphosphate hydrolases"/>
    <property type="match status" value="1"/>
</dbReference>
<name>A0A6H0XUZ9_9PEZI</name>
<dbReference type="GO" id="GO:0046872">
    <property type="term" value="F:metal ion binding"/>
    <property type="evidence" value="ECO:0007669"/>
    <property type="project" value="UniProtKB-KW"/>
</dbReference>
<dbReference type="SMART" id="SM00248">
    <property type="entry name" value="ANK"/>
    <property type="match status" value="7"/>
</dbReference>
<dbReference type="Pfam" id="PF03226">
    <property type="entry name" value="Yippee-Mis18"/>
    <property type="match status" value="1"/>
</dbReference>
<dbReference type="Gene3D" id="1.25.40.20">
    <property type="entry name" value="Ankyrin repeat-containing domain"/>
    <property type="match status" value="2"/>
</dbReference>
<reference evidence="5 6" key="1">
    <citation type="journal article" date="2016" name="Sci. Rep.">
        <title>Peltaster fructicola genome reveals evolution from an invasive phytopathogen to an ectophytic parasite.</title>
        <authorList>
            <person name="Xu C."/>
            <person name="Chen H."/>
            <person name="Gleason M.L."/>
            <person name="Xu J.R."/>
            <person name="Liu H."/>
            <person name="Zhang R."/>
            <person name="Sun G."/>
        </authorList>
    </citation>
    <scope>NUCLEOTIDE SEQUENCE [LARGE SCALE GENOMIC DNA]</scope>
    <source>
        <strain evidence="5 6">LNHT1506</strain>
    </source>
</reference>
<dbReference type="InterPro" id="IPR002110">
    <property type="entry name" value="Ankyrin_rpt"/>
</dbReference>
<dbReference type="OrthoDB" id="6407410at2759"/>
<dbReference type="GO" id="GO:0003824">
    <property type="term" value="F:catalytic activity"/>
    <property type="evidence" value="ECO:0007669"/>
    <property type="project" value="InterPro"/>
</dbReference>
<dbReference type="InterPro" id="IPR056884">
    <property type="entry name" value="NPHP3-like_N"/>
</dbReference>
<dbReference type="GO" id="GO:0009116">
    <property type="term" value="P:nucleoside metabolic process"/>
    <property type="evidence" value="ECO:0007669"/>
    <property type="project" value="InterPro"/>
</dbReference>
<dbReference type="InterPro" id="IPR054471">
    <property type="entry name" value="GPIID_WHD"/>
</dbReference>
<dbReference type="InterPro" id="IPR035994">
    <property type="entry name" value="Nucleoside_phosphorylase_sf"/>
</dbReference>
<dbReference type="Proteomes" id="UP000503462">
    <property type="component" value="Chromosome 3"/>
</dbReference>
<dbReference type="Pfam" id="PF12796">
    <property type="entry name" value="Ank_2"/>
    <property type="match status" value="2"/>
</dbReference>
<protein>
    <recommendedName>
        <fullName evidence="4">Yippee domain-containing protein</fullName>
    </recommendedName>
</protein>
<organism evidence="5 6">
    <name type="scientific">Peltaster fructicola</name>
    <dbReference type="NCBI Taxonomy" id="286661"/>
    <lineage>
        <taxon>Eukaryota</taxon>
        <taxon>Fungi</taxon>
        <taxon>Dikarya</taxon>
        <taxon>Ascomycota</taxon>
        <taxon>Pezizomycotina</taxon>
        <taxon>Dothideomycetes</taxon>
        <taxon>Dothideomycetes incertae sedis</taxon>
        <taxon>Peltaster</taxon>
    </lineage>
</organism>
<keyword evidence="3" id="KW-0862">Zinc</keyword>
<dbReference type="Gene3D" id="3.40.50.1580">
    <property type="entry name" value="Nucleoside phosphorylase domain"/>
    <property type="match status" value="1"/>
</dbReference>
<dbReference type="SUPFAM" id="SSF53167">
    <property type="entry name" value="Purine and uridine phosphorylases"/>
    <property type="match status" value="1"/>
</dbReference>
<dbReference type="SUPFAM" id="SSF48403">
    <property type="entry name" value="Ankyrin repeat"/>
    <property type="match status" value="1"/>
</dbReference>
<sequence>MACLPAEQPGTSPAAATLSAMRENFPNLQFVLMVGIGGGTPKVRLGDVVVGYPDKDFPHGGVIQYDYGKAKDGFKRMGFLNTPGPKVLTALQNARSTPPRQSDFRKNLNSFSDKFKRPGDGDAIVHYGLIASGNKVIKSAALRDQLCKDANDQIFCFEMESAGLLNQISCLVVRGISDLCDKRKNNDWHLYASAAAASWAKEFLRNISPAEDNTASHLTAVTTSRFKRLFPRDQALEVHKDYESEPMEQILTRLSSYSPDIELRRIARRRTSGTCQWVDETLEAWKCDPARSAVLAIIGKVGSGKTFAMSYAVEKLRGLHHFIQPTDRPFDIFCSLSKQMIGPEVPSSILLAIETGFGQRNRKTTLADVVDNILIPLLLQANDIVISIDGIDALDQTQQEEVLQYLELIMKCKPLKLLISRQETIFLDKGIAYTQAHLNNTQDIVNFVDSKLDKLSRPGQILEDEDRRNKVRQQLIQGADGMMLWVALVLDLLQDSTTPAEVDLRLKEIPSTLEKAYTCCLMRRDRMGKLLRNAQLLQWVAIVKESITVQLWQEILALDSNGEHYPDQEPSPLYIQRCGVGLVIVDDEDHTVSMVHHSAQRYLFSDTGSRALMDQDRDEDRDETVSAVPKLPTQRQRLATLAFAGLSIAHINFHTTGTMVRHVNTTVPVASMMPRIVSKIMGFDQRKATQLKLPTTSRPSQRTKFLTYAIKNWPTYVAQVEKHDPIFPAFRELALQLDKTENVHPWTDSTPRTINSLVQSMFAHAVSHNHLPLLQLAMEQDVLPRDAYSRILVGNALMLPLHLACRMGYLEVARLMARICEIDQRCPRTNHTSLYFAAEAGHNDIFQWLHSANAWSTIDCCNAFQVAVLNGHCQIARPLLFDMWSRARKGPLTHALSIIDQQLVTVVMSWMINEPGLQWLAHNIKEPLDIMLDWRAAVRFAIDSKRRAFLQILLQQPQNSMRELAKTIRHRSNDQLIALARRRGWRFEEVDLLARHPWIFPNEDYNGRLLCDAVMNHNPSLLRILTECRAIDLNSTEYPALLQACDKSTIEVLLDAEHLDLTRTDLSGMTALSYAVTHNMPSTLKRVLDRMSDDEVQLTDNKDRSPTSSTAALDRLRNVTALIQSFNAQDDIPSLIETLDETGRNALSRAAGRGHYSTVSALLSPEQIKAYDKRHRSPLFWAIYEGNVETVEILLEHICRGPAAYAARMRMEVMDHLIARNRADMFTAVDSALVFKGFTGRHGRAYLVSPSASAIASESPETPNLKIRNNRLPNLPNTFTHKPVPRQLVTGAHTVSDISCSQCGNNLGWKYVSAEEESQKYKVGKFILETKKVCRSSTWENDETIDDVAMRPDSARRRSSVLPPSQLTDLAEDVEFDSQDEDECEDLFAGVWTPQSAARRRKSRMTGKGDCD</sequence>
<evidence type="ECO:0000256" key="3">
    <source>
        <dbReference type="ARBA" id="ARBA00022833"/>
    </source>
</evidence>
<evidence type="ECO:0000256" key="1">
    <source>
        <dbReference type="ARBA" id="ARBA00022723"/>
    </source>
</evidence>
<evidence type="ECO:0000313" key="6">
    <source>
        <dbReference type="Proteomes" id="UP000503462"/>
    </source>
</evidence>
<keyword evidence="2" id="KW-0677">Repeat</keyword>
<dbReference type="InterPro" id="IPR034751">
    <property type="entry name" value="Yippee"/>
</dbReference>
<evidence type="ECO:0000313" key="5">
    <source>
        <dbReference type="EMBL" id="QIW98562.1"/>
    </source>
</evidence>
<proteinExistence type="predicted"/>
<dbReference type="InterPro" id="IPR004910">
    <property type="entry name" value="Yippee/Mis18/Cereblon"/>
</dbReference>
<accession>A0A6H0XUZ9</accession>
<dbReference type="InterPro" id="IPR027417">
    <property type="entry name" value="P-loop_NTPase"/>
</dbReference>
<dbReference type="Pfam" id="PF22939">
    <property type="entry name" value="WHD_GPIID"/>
    <property type="match status" value="1"/>
</dbReference>
<dbReference type="PROSITE" id="PS51792">
    <property type="entry name" value="YIPPEE"/>
    <property type="match status" value="1"/>
</dbReference>
<gene>
    <name evidence="5" type="ORF">AMS68_004080</name>
</gene>